<sequence length="46" mass="5020">MPCTDVGEAARLSPRTRVFELGWQSQNEALLTAKVAGCTRLLREGS</sequence>
<protein>
    <submittedName>
        <fullName evidence="1">Uncharacterized protein</fullName>
    </submittedName>
</protein>
<gene>
    <name evidence="1" type="ORF">ACFQZM_31755</name>
</gene>
<comment type="caution">
    <text evidence="1">The sequence shown here is derived from an EMBL/GenBank/DDBJ whole genome shotgun (WGS) entry which is preliminary data.</text>
</comment>
<evidence type="ECO:0000313" key="1">
    <source>
        <dbReference type="EMBL" id="MFD0689104.1"/>
    </source>
</evidence>
<accession>A0ABW2XUI8</accession>
<dbReference type="EMBL" id="JBHTGP010000016">
    <property type="protein sequence ID" value="MFD0689104.1"/>
    <property type="molecule type" value="Genomic_DNA"/>
</dbReference>
<organism evidence="1 2">
    <name type="scientific">Actinomadura fibrosa</name>
    <dbReference type="NCBI Taxonomy" id="111802"/>
    <lineage>
        <taxon>Bacteria</taxon>
        <taxon>Bacillati</taxon>
        <taxon>Actinomycetota</taxon>
        <taxon>Actinomycetes</taxon>
        <taxon>Streptosporangiales</taxon>
        <taxon>Thermomonosporaceae</taxon>
        <taxon>Actinomadura</taxon>
    </lineage>
</organism>
<name>A0ABW2XUI8_9ACTN</name>
<evidence type="ECO:0000313" key="2">
    <source>
        <dbReference type="Proteomes" id="UP001597063"/>
    </source>
</evidence>
<keyword evidence="2" id="KW-1185">Reference proteome</keyword>
<dbReference type="RefSeq" id="WP_165503195.1">
    <property type="nucleotide sequence ID" value="NZ_CAACUY010000220.1"/>
</dbReference>
<dbReference type="Proteomes" id="UP001597063">
    <property type="component" value="Unassembled WGS sequence"/>
</dbReference>
<reference evidence="2" key="1">
    <citation type="journal article" date="2019" name="Int. J. Syst. Evol. Microbiol.">
        <title>The Global Catalogue of Microorganisms (GCM) 10K type strain sequencing project: providing services to taxonomists for standard genome sequencing and annotation.</title>
        <authorList>
            <consortium name="The Broad Institute Genomics Platform"/>
            <consortium name="The Broad Institute Genome Sequencing Center for Infectious Disease"/>
            <person name="Wu L."/>
            <person name="Ma J."/>
        </authorList>
    </citation>
    <scope>NUCLEOTIDE SEQUENCE [LARGE SCALE GENOMIC DNA]</scope>
    <source>
        <strain evidence="2">JCM 9371</strain>
    </source>
</reference>
<proteinExistence type="predicted"/>